<comment type="caution">
    <text evidence="2">The sequence shown here is derived from an EMBL/GenBank/DDBJ whole genome shotgun (WGS) entry which is preliminary data.</text>
</comment>
<dbReference type="RefSeq" id="WP_009197635.1">
    <property type="nucleotide sequence ID" value="NZ_AODQ01000236.1"/>
</dbReference>
<evidence type="ECO:0000313" key="2">
    <source>
        <dbReference type="EMBL" id="EMR00617.1"/>
    </source>
</evidence>
<feature type="transmembrane region" description="Helical" evidence="1">
    <location>
        <begin position="47"/>
        <end position="66"/>
    </location>
</feature>
<dbReference type="OrthoDB" id="884990at2"/>
<accession>M7MZZ3</accession>
<reference evidence="2 3" key="1">
    <citation type="journal article" date="2013" name="Genome Announc.">
        <title>Draft Genome Sequence of Cesiribacter andamanensis Strain AMV16T, Isolated from a Soil Sample from a Mud Volcano in the Andaman Islands, India.</title>
        <authorList>
            <person name="Shivaji S."/>
            <person name="Ara S."/>
            <person name="Begum Z."/>
            <person name="Srinivas T.N."/>
            <person name="Singh A."/>
            <person name="Kumar Pinnaka A."/>
        </authorList>
    </citation>
    <scope>NUCLEOTIDE SEQUENCE [LARGE SCALE GENOMIC DNA]</scope>
    <source>
        <strain evidence="2 3">AMV16</strain>
    </source>
</reference>
<proteinExistence type="predicted"/>
<keyword evidence="1" id="KW-0812">Transmembrane</keyword>
<keyword evidence="1" id="KW-1133">Transmembrane helix</keyword>
<feature type="transmembrane region" description="Helical" evidence="1">
    <location>
        <begin position="21"/>
        <end position="41"/>
    </location>
</feature>
<evidence type="ECO:0000313" key="3">
    <source>
        <dbReference type="Proteomes" id="UP000011910"/>
    </source>
</evidence>
<gene>
    <name evidence="2" type="ORF">ADICEAN_04265</name>
</gene>
<dbReference type="EMBL" id="AODQ01000236">
    <property type="protein sequence ID" value="EMR00617.1"/>
    <property type="molecule type" value="Genomic_DNA"/>
</dbReference>
<keyword evidence="1" id="KW-0472">Membrane</keyword>
<keyword evidence="3" id="KW-1185">Reference proteome</keyword>
<name>M7MZZ3_9BACT</name>
<sequence length="111" mass="12954">MRTYRSIERKSRILGMPAGDLLLLLSLLVLLVLLGGIMGTFLKVSKYYYFSSLLAVLMLQFFLRYLNRRKHPSFLASWISYRFLQARKITVFPNSPSLWKPNPNPTNRMVP</sequence>
<protein>
    <submittedName>
        <fullName evidence="2">Uncharacterized protein</fullName>
    </submittedName>
</protein>
<dbReference type="eggNOG" id="ENOG5033C1C">
    <property type="taxonomic scope" value="Bacteria"/>
</dbReference>
<dbReference type="AlphaFoldDB" id="M7MZZ3"/>
<dbReference type="Proteomes" id="UP000011910">
    <property type="component" value="Unassembled WGS sequence"/>
</dbReference>
<organism evidence="2 3">
    <name type="scientific">Cesiribacter andamanensis AMV16</name>
    <dbReference type="NCBI Taxonomy" id="1279009"/>
    <lineage>
        <taxon>Bacteria</taxon>
        <taxon>Pseudomonadati</taxon>
        <taxon>Bacteroidota</taxon>
        <taxon>Cytophagia</taxon>
        <taxon>Cytophagales</taxon>
        <taxon>Cesiribacteraceae</taxon>
        <taxon>Cesiribacter</taxon>
    </lineage>
</organism>
<evidence type="ECO:0000256" key="1">
    <source>
        <dbReference type="SAM" id="Phobius"/>
    </source>
</evidence>